<feature type="compositionally biased region" description="Low complexity" evidence="1">
    <location>
        <begin position="736"/>
        <end position="745"/>
    </location>
</feature>
<feature type="compositionally biased region" description="Basic residues" evidence="1">
    <location>
        <begin position="792"/>
        <end position="808"/>
    </location>
</feature>
<protein>
    <submittedName>
        <fullName evidence="2">Uncharacterized protein</fullName>
    </submittedName>
</protein>
<reference evidence="3" key="1">
    <citation type="journal article" date="2008" name="Nat. Genet.">
        <title>The Pristionchus pacificus genome provides a unique perspective on nematode lifestyle and parasitism.</title>
        <authorList>
            <person name="Dieterich C."/>
            <person name="Clifton S.W."/>
            <person name="Schuster L.N."/>
            <person name="Chinwalla A."/>
            <person name="Delehaunty K."/>
            <person name="Dinkelacker I."/>
            <person name="Fulton L."/>
            <person name="Fulton R."/>
            <person name="Godfrey J."/>
            <person name="Minx P."/>
            <person name="Mitreva M."/>
            <person name="Roeseler W."/>
            <person name="Tian H."/>
            <person name="Witte H."/>
            <person name="Yang S.P."/>
            <person name="Wilson R.K."/>
            <person name="Sommer R.J."/>
        </authorList>
    </citation>
    <scope>NUCLEOTIDE SEQUENCE [LARGE SCALE GENOMIC DNA]</scope>
    <source>
        <strain evidence="3">PS312</strain>
    </source>
</reference>
<feature type="region of interest" description="Disordered" evidence="1">
    <location>
        <begin position="879"/>
        <end position="916"/>
    </location>
</feature>
<feature type="region of interest" description="Disordered" evidence="1">
    <location>
        <begin position="684"/>
        <end position="861"/>
    </location>
</feature>
<accession>A0A8R1UI49</accession>
<accession>A0A2A6BZK4</accession>
<feature type="compositionally biased region" description="Pro residues" evidence="1">
    <location>
        <begin position="906"/>
        <end position="916"/>
    </location>
</feature>
<gene>
    <name evidence="2" type="primary">WBGene00116483</name>
</gene>
<keyword evidence="3" id="KW-1185">Reference proteome</keyword>
<proteinExistence type="predicted"/>
<name>A0A2A6BZK4_PRIPA</name>
<organism evidence="2 3">
    <name type="scientific">Pristionchus pacificus</name>
    <name type="common">Parasitic nematode worm</name>
    <dbReference type="NCBI Taxonomy" id="54126"/>
    <lineage>
        <taxon>Eukaryota</taxon>
        <taxon>Metazoa</taxon>
        <taxon>Ecdysozoa</taxon>
        <taxon>Nematoda</taxon>
        <taxon>Chromadorea</taxon>
        <taxon>Rhabditida</taxon>
        <taxon>Rhabditina</taxon>
        <taxon>Diplogasteromorpha</taxon>
        <taxon>Diplogasteroidea</taxon>
        <taxon>Neodiplogasteridae</taxon>
        <taxon>Pristionchus</taxon>
    </lineage>
</organism>
<reference evidence="2" key="2">
    <citation type="submission" date="2022-06" db="UniProtKB">
        <authorList>
            <consortium name="EnsemblMetazoa"/>
        </authorList>
    </citation>
    <scope>IDENTIFICATION</scope>
    <source>
        <strain evidence="2">PS312</strain>
    </source>
</reference>
<feature type="compositionally biased region" description="Acidic residues" evidence="1">
    <location>
        <begin position="746"/>
        <end position="763"/>
    </location>
</feature>
<feature type="region of interest" description="Disordered" evidence="1">
    <location>
        <begin position="653"/>
        <end position="672"/>
    </location>
</feature>
<evidence type="ECO:0000313" key="3">
    <source>
        <dbReference type="Proteomes" id="UP000005239"/>
    </source>
</evidence>
<feature type="compositionally biased region" description="Basic and acidic residues" evidence="1">
    <location>
        <begin position="890"/>
        <end position="900"/>
    </location>
</feature>
<dbReference type="Proteomes" id="UP000005239">
    <property type="component" value="Unassembled WGS sequence"/>
</dbReference>
<evidence type="ECO:0000256" key="1">
    <source>
        <dbReference type="SAM" id="MobiDB-lite"/>
    </source>
</evidence>
<dbReference type="EnsemblMetazoa" id="PPA26929.1">
    <property type="protein sequence ID" value="PPA26929.1"/>
    <property type="gene ID" value="WBGene00116483"/>
</dbReference>
<feature type="region of interest" description="Disordered" evidence="1">
    <location>
        <begin position="521"/>
        <end position="639"/>
    </location>
</feature>
<dbReference type="AlphaFoldDB" id="A0A2A6BZK4"/>
<feature type="compositionally biased region" description="Basic residues" evidence="1">
    <location>
        <begin position="606"/>
        <end position="619"/>
    </location>
</feature>
<feature type="compositionally biased region" description="Basic and acidic residues" evidence="1">
    <location>
        <begin position="620"/>
        <end position="629"/>
    </location>
</feature>
<evidence type="ECO:0000313" key="2">
    <source>
        <dbReference type="EnsemblMetazoa" id="PPA26929.1"/>
    </source>
</evidence>
<sequence length="916" mass="101521">MDNLLPTTSAFRNPFDRLIETGSMPLSASLYPPVETAQLEVGQPSDLTILPPFSVLPGNTDAPGRSTMNAPQSSLHPPVVTQETDEHLLRQGDIDVAQLPNPNETEMMSPPLGLPRPIPIRPPVHQSVTSANKLFACKKTASESLSLLEPGQWGFGARAHEAVRLQPTHLAGISTSSQQAQIQPATQSATQPVMTSPNPLPNLLALLPPHVVAVLQGIFGNRRGTHQWDILHQQLLHILPTLSDPQVQLVLSIMGNLAKDIEHPPAQIHQSNPQPLPTVDSRLVQPPPIPSHGGFIPAPHFGAPQAPNMLQQSPSQASQMIHPPAPMHPPMMQRLPPHYPPQHMFHQVQSGRRTREGEMRDETKLARNRRLMMKQDERKRREQQAKEQDITRRMLNNKLIAPPRENKLLKMDQMKWKEQQQGFFQAQPPWMANLRYANAQAAQFQQAPWMNQAFHPLIPPNFIQNFPHYAPPTMSQIVPSVQRYDDDYTEDEIQVLETSGPAFQAPPNKQLAESDAKEPLLGESTTGHTVPPPLQPPTMETAQEIQADEDEERAPKALSPSGALPNNITPSDDDEEIDVGSAPLLTPQNVLPQQKKIRTQEEIEKKKLRMKAYREKKRREKEEAKRRENGGIPGTSSGLMEDEDYAAFCSIFRSLPPSSPPKEALRMDPNLSSQLDDGLKILARAAGVNRGEDQAEQPGEELVNSTNPAPPKKCRNSAMSDDSEEDRLVIAESEDAQSSSKSSSDPVDEDEEVDVTTVDDEDANEMKDPSSPIASETPKRRRSILSDEERIAHRKAAAKRYSEKKRAKMLASGELSVKAAKPPPAKRRKSDVEELEREASSEDAPPPGYDPRSIAVAVGQRRRSSILSTLSNPLFVTIPESAPYTLPPHAESHSPDHIRFSLETPSPSPRYPPDLI</sequence>